<keyword evidence="1" id="KW-0812">Transmembrane</keyword>
<dbReference type="RefSeq" id="WP_204400042.1">
    <property type="nucleotide sequence ID" value="NZ_JAFBEE010000001.1"/>
</dbReference>
<proteinExistence type="predicted"/>
<feature type="transmembrane region" description="Helical" evidence="1">
    <location>
        <begin position="130"/>
        <end position="149"/>
    </location>
</feature>
<feature type="transmembrane region" description="Helical" evidence="1">
    <location>
        <begin position="7"/>
        <end position="27"/>
    </location>
</feature>
<keyword evidence="3" id="KW-1185">Reference proteome</keyword>
<sequence>MSIKRRYIGFGIFAILNVLWNFMIVAEGNGFDLVIMLNIIGDITLAFALMTIFNGFKKVKPVTNENPQMIALGISGISRLWVLYLKEGSLLRTTAFIQGAVVLISLLTLTGVIKSKSAKEMTPDEVVKFGYWWVAGVLLIPAVIILTVLGF</sequence>
<accession>A0ABS2NLF5</accession>
<feature type="transmembrane region" description="Helical" evidence="1">
    <location>
        <begin position="68"/>
        <end position="84"/>
    </location>
</feature>
<dbReference type="EMBL" id="JAFBEE010000001">
    <property type="protein sequence ID" value="MBM7613775.1"/>
    <property type="molecule type" value="Genomic_DNA"/>
</dbReference>
<organism evidence="2 3">
    <name type="scientific">Alkaliphilus hydrothermalis</name>
    <dbReference type="NCBI Taxonomy" id="1482730"/>
    <lineage>
        <taxon>Bacteria</taxon>
        <taxon>Bacillati</taxon>
        <taxon>Bacillota</taxon>
        <taxon>Clostridia</taxon>
        <taxon>Peptostreptococcales</taxon>
        <taxon>Natronincolaceae</taxon>
        <taxon>Alkaliphilus</taxon>
    </lineage>
</organism>
<keyword evidence="1" id="KW-0472">Membrane</keyword>
<evidence type="ECO:0000256" key="1">
    <source>
        <dbReference type="SAM" id="Phobius"/>
    </source>
</evidence>
<evidence type="ECO:0000313" key="3">
    <source>
        <dbReference type="Proteomes" id="UP001314796"/>
    </source>
</evidence>
<protein>
    <submittedName>
        <fullName evidence="2">Uncharacterized protein</fullName>
    </submittedName>
</protein>
<feature type="transmembrane region" description="Helical" evidence="1">
    <location>
        <begin position="33"/>
        <end position="56"/>
    </location>
</feature>
<evidence type="ECO:0000313" key="2">
    <source>
        <dbReference type="EMBL" id="MBM7613775.1"/>
    </source>
</evidence>
<keyword evidence="1" id="KW-1133">Transmembrane helix</keyword>
<comment type="caution">
    <text evidence="2">The sequence shown here is derived from an EMBL/GenBank/DDBJ whole genome shotgun (WGS) entry which is preliminary data.</text>
</comment>
<name>A0ABS2NLF5_9FIRM</name>
<gene>
    <name evidence="2" type="ORF">JOC73_000283</name>
</gene>
<dbReference type="Proteomes" id="UP001314796">
    <property type="component" value="Unassembled WGS sequence"/>
</dbReference>
<reference evidence="2 3" key="1">
    <citation type="submission" date="2021-01" db="EMBL/GenBank/DDBJ databases">
        <title>Genomic Encyclopedia of Type Strains, Phase IV (KMG-IV): sequencing the most valuable type-strain genomes for metagenomic binning, comparative biology and taxonomic classification.</title>
        <authorList>
            <person name="Goeker M."/>
        </authorList>
    </citation>
    <scope>NUCLEOTIDE SEQUENCE [LARGE SCALE GENOMIC DNA]</scope>
    <source>
        <strain evidence="2 3">DSM 25890</strain>
    </source>
</reference>
<feature type="transmembrane region" description="Helical" evidence="1">
    <location>
        <begin position="90"/>
        <end position="109"/>
    </location>
</feature>